<evidence type="ECO:0000313" key="4">
    <source>
        <dbReference type="Proteomes" id="UP000240883"/>
    </source>
</evidence>
<keyword evidence="1" id="KW-0663">Pyridoxal phosphate</keyword>
<proteinExistence type="predicted"/>
<evidence type="ECO:0000256" key="1">
    <source>
        <dbReference type="ARBA" id="ARBA00022898"/>
    </source>
</evidence>
<sequence>MATSTAIDKSLDVKTRGGVRFGKELRGDFLFDGEWLNLNHGSFGTYPRPVQKALREFQDQAEARPDHFIRYIYPKLLDVSKEAVAKILKAPVSTLVFTPNATTGVNTVLRNLKFEPGDHILTFSTIYGACDKTVVYITETTPAEQVKVEYLYPVEDDWLVAEFKRKVEEVKKAGGKVKIAILDTVVSNPGVRVPFQRLIQACKEEGVMSLVDAAHGVGHVELDLPQLDPDFFVSNCHKWLYAPRGCAIFYVPIRNQHLLRSTLPTSHGFVPLPKPGVSYINPVEQVGNKSPWAQNFDYVGTIDSSPYLCVPAAIEFREELGGEEVIRNYNTTLAREAVKIWAEKLGTEVLDNESHTLSDCCMSNVRLPLDYEKLVAMGEQEGVDKTEIILKVRNWMYKKLLDEYHTFVAIFWYGGTWWTRLSGQVYLELEDFEKGASIMKELCERVAKGEFLEKAG</sequence>
<name>A0A2T2P1D3_CORCC</name>
<dbReference type="PANTHER" id="PTHR43092:SF2">
    <property type="entry name" value="HERCYNYLCYSTEINE SULFOXIDE LYASE"/>
    <property type="match status" value="1"/>
</dbReference>
<dbReference type="InterPro" id="IPR015422">
    <property type="entry name" value="PyrdxlP-dep_Trfase_small"/>
</dbReference>
<dbReference type="Proteomes" id="UP000240883">
    <property type="component" value="Unassembled WGS sequence"/>
</dbReference>
<dbReference type="Pfam" id="PF00266">
    <property type="entry name" value="Aminotran_5"/>
    <property type="match status" value="1"/>
</dbReference>
<dbReference type="InterPro" id="IPR015421">
    <property type="entry name" value="PyrdxlP-dep_Trfase_major"/>
</dbReference>
<dbReference type="GO" id="GO:0016740">
    <property type="term" value="F:transferase activity"/>
    <property type="evidence" value="ECO:0007669"/>
    <property type="project" value="UniProtKB-KW"/>
</dbReference>
<keyword evidence="3" id="KW-0808">Transferase</keyword>
<dbReference type="InterPro" id="IPR015424">
    <property type="entry name" value="PyrdxlP-dep_Trfase"/>
</dbReference>
<dbReference type="InterPro" id="IPR000192">
    <property type="entry name" value="Aminotrans_V_dom"/>
</dbReference>
<gene>
    <name evidence="3" type="ORF">BS50DRAFT_570795</name>
</gene>
<dbReference type="SUPFAM" id="SSF53383">
    <property type="entry name" value="PLP-dependent transferases"/>
    <property type="match status" value="1"/>
</dbReference>
<organism evidence="3 4">
    <name type="scientific">Corynespora cassiicola Philippines</name>
    <dbReference type="NCBI Taxonomy" id="1448308"/>
    <lineage>
        <taxon>Eukaryota</taxon>
        <taxon>Fungi</taxon>
        <taxon>Dikarya</taxon>
        <taxon>Ascomycota</taxon>
        <taxon>Pezizomycotina</taxon>
        <taxon>Dothideomycetes</taxon>
        <taxon>Pleosporomycetidae</taxon>
        <taxon>Pleosporales</taxon>
        <taxon>Corynesporascaceae</taxon>
        <taxon>Corynespora</taxon>
    </lineage>
</organism>
<dbReference type="PANTHER" id="PTHR43092">
    <property type="entry name" value="L-CYSTEINE DESULFHYDRASE"/>
    <property type="match status" value="1"/>
</dbReference>
<protein>
    <submittedName>
        <fullName evidence="3">PLP-dependent transferase</fullName>
    </submittedName>
</protein>
<accession>A0A2T2P1D3</accession>
<evidence type="ECO:0000259" key="2">
    <source>
        <dbReference type="Pfam" id="PF00266"/>
    </source>
</evidence>
<reference evidence="3 4" key="1">
    <citation type="journal article" date="2018" name="Front. Microbiol.">
        <title>Genome-Wide Analysis of Corynespora cassiicola Leaf Fall Disease Putative Effectors.</title>
        <authorList>
            <person name="Lopez D."/>
            <person name="Ribeiro S."/>
            <person name="Label P."/>
            <person name="Fumanal B."/>
            <person name="Venisse J.S."/>
            <person name="Kohler A."/>
            <person name="de Oliveira R.R."/>
            <person name="Labutti K."/>
            <person name="Lipzen A."/>
            <person name="Lail K."/>
            <person name="Bauer D."/>
            <person name="Ohm R.A."/>
            <person name="Barry K.W."/>
            <person name="Spatafora J."/>
            <person name="Grigoriev I.V."/>
            <person name="Martin F.M."/>
            <person name="Pujade-Renaud V."/>
        </authorList>
    </citation>
    <scope>NUCLEOTIDE SEQUENCE [LARGE SCALE GENOMIC DNA]</scope>
    <source>
        <strain evidence="3 4">Philippines</strain>
    </source>
</reference>
<dbReference type="EMBL" id="KZ678131">
    <property type="protein sequence ID" value="PSN71439.1"/>
    <property type="molecule type" value="Genomic_DNA"/>
</dbReference>
<dbReference type="Gene3D" id="3.90.1150.10">
    <property type="entry name" value="Aspartate Aminotransferase, domain 1"/>
    <property type="match status" value="1"/>
</dbReference>
<dbReference type="Gene3D" id="3.40.640.10">
    <property type="entry name" value="Type I PLP-dependent aspartate aminotransferase-like (Major domain)"/>
    <property type="match status" value="1"/>
</dbReference>
<dbReference type="AlphaFoldDB" id="A0A2T2P1D3"/>
<dbReference type="OrthoDB" id="5978656at2759"/>
<keyword evidence="4" id="KW-1185">Reference proteome</keyword>
<feature type="domain" description="Aminotransferase class V" evidence="2">
    <location>
        <begin position="75"/>
        <end position="263"/>
    </location>
</feature>
<dbReference type="STRING" id="1448308.A0A2T2P1D3"/>
<evidence type="ECO:0000313" key="3">
    <source>
        <dbReference type="EMBL" id="PSN71439.1"/>
    </source>
</evidence>